<evidence type="ECO:0000256" key="3">
    <source>
        <dbReference type="ARBA" id="ARBA00022753"/>
    </source>
</evidence>
<feature type="region of interest" description="Disordered" evidence="7">
    <location>
        <begin position="135"/>
        <end position="273"/>
    </location>
</feature>
<dbReference type="InterPro" id="IPR017916">
    <property type="entry name" value="SB_dom"/>
</dbReference>
<protein>
    <submittedName>
        <fullName evidence="9">ESCRT I complex subunit Vps23</fullName>
    </submittedName>
</protein>
<feature type="compositionally biased region" description="Low complexity" evidence="7">
    <location>
        <begin position="151"/>
        <end position="170"/>
    </location>
</feature>
<evidence type="ECO:0000259" key="8">
    <source>
        <dbReference type="PROSITE" id="PS51312"/>
    </source>
</evidence>
<keyword evidence="6" id="KW-0175">Coiled coil</keyword>
<sequence length="451" mass="51624">MSRLSKPFINIIEKLREWNATVGEEFARVVNEQSDTTFVIQSVEFQNNPIFDSTPSPSVLIEFTRSNFQDCDYQSVHLTIPISYPKVPPTVLLKDRKGNFHSYKILFLDLWENEPSVFNLSRLIHILINQTFPRQTQSQVPQAPPKPKPPATNTTNLTSSLHSLSLNLSKPPVPEKPSSPIACRVSSPSTEKIFPAKNKDNYSSPSLPPRPAPYTNLVQNSFRPNNTSKDSSSLQALEKQEHHSSPVLPPKQKFPPVPSKPHLDDSLSQTNTNAVPINKSTVNLLDEEINFPIQPPNHEDKKLEVTQKRLDETKSRWKEKLDAELMQQIKTFQSLRQKKELLDNEKRSLQELAKEIDRKRFLLGMTRRKLKDELRRTITIENLPIEELFIIPSEADRKKYKLSSNDAILNNSIQALNSALTQESISVHAWLKAVKLLARKQFFVRDDLLHL</sequence>
<feature type="coiled-coil region" evidence="6">
    <location>
        <begin position="318"/>
        <end position="359"/>
    </location>
</feature>
<dbReference type="InterPro" id="IPR037202">
    <property type="entry name" value="ESCRT_assembly_dom"/>
</dbReference>
<dbReference type="GeneID" id="25035433"/>
<dbReference type="Pfam" id="PF09454">
    <property type="entry name" value="Vps23_core"/>
    <property type="match status" value="1"/>
</dbReference>
<dbReference type="Gene3D" id="6.10.140.820">
    <property type="match status" value="1"/>
</dbReference>
<dbReference type="STRING" id="653667.S9X079"/>
<feature type="compositionally biased region" description="Polar residues" evidence="7">
    <location>
        <begin position="216"/>
        <end position="235"/>
    </location>
</feature>
<dbReference type="OrthoDB" id="306304at2759"/>
<feature type="domain" description="SB" evidence="8">
    <location>
        <begin position="393"/>
        <end position="451"/>
    </location>
</feature>
<reference evidence="9 10" key="1">
    <citation type="journal article" date="2011" name="Science">
        <title>Comparative functional genomics of the fission yeasts.</title>
        <authorList>
            <person name="Rhind N."/>
            <person name="Chen Z."/>
            <person name="Yassour M."/>
            <person name="Thompson D.A."/>
            <person name="Haas B.J."/>
            <person name="Habib N."/>
            <person name="Wapinski I."/>
            <person name="Roy S."/>
            <person name="Lin M.F."/>
            <person name="Heiman D.I."/>
            <person name="Young S.K."/>
            <person name="Furuya K."/>
            <person name="Guo Y."/>
            <person name="Pidoux A."/>
            <person name="Chen H.M."/>
            <person name="Robbertse B."/>
            <person name="Goldberg J.M."/>
            <person name="Aoki K."/>
            <person name="Bayne E.H."/>
            <person name="Berlin A.M."/>
            <person name="Desjardins C.A."/>
            <person name="Dobbs E."/>
            <person name="Dukaj L."/>
            <person name="Fan L."/>
            <person name="FitzGerald M.G."/>
            <person name="French C."/>
            <person name="Gujja S."/>
            <person name="Hansen K."/>
            <person name="Keifenheim D."/>
            <person name="Levin J.Z."/>
            <person name="Mosher R.A."/>
            <person name="Mueller C.A."/>
            <person name="Pfiffner J."/>
            <person name="Priest M."/>
            <person name="Russ C."/>
            <person name="Smialowska A."/>
            <person name="Swoboda P."/>
            <person name="Sykes S.M."/>
            <person name="Vaughn M."/>
            <person name="Vengrova S."/>
            <person name="Yoder R."/>
            <person name="Zeng Q."/>
            <person name="Allshire R."/>
            <person name="Baulcombe D."/>
            <person name="Birren B.W."/>
            <person name="Brown W."/>
            <person name="Ekwall K."/>
            <person name="Kellis M."/>
            <person name="Leatherwood J."/>
            <person name="Levin H."/>
            <person name="Margalit H."/>
            <person name="Martienssen R."/>
            <person name="Nieduszynski C.A."/>
            <person name="Spatafora J.W."/>
            <person name="Friedman N."/>
            <person name="Dalgaard J.Z."/>
            <person name="Baumann P."/>
            <person name="Niki H."/>
            <person name="Regev A."/>
            <person name="Nusbaum C."/>
        </authorList>
    </citation>
    <scope>NUCLEOTIDE SEQUENCE [LARGE SCALE GENOMIC DNA]</scope>
    <source>
        <strain evidence="10">OY26 / ATCC MYA-4695 / CBS 11777 / NBRC 106824 / NRRL Y48691</strain>
    </source>
</reference>
<evidence type="ECO:0000256" key="7">
    <source>
        <dbReference type="SAM" id="MobiDB-lite"/>
    </source>
</evidence>
<keyword evidence="3" id="KW-0967">Endosome</keyword>
<evidence type="ECO:0000256" key="6">
    <source>
        <dbReference type="SAM" id="Coils"/>
    </source>
</evidence>
<evidence type="ECO:0000313" key="9">
    <source>
        <dbReference type="EMBL" id="EPY50342.1"/>
    </source>
</evidence>
<dbReference type="PROSITE" id="PS51312">
    <property type="entry name" value="SB"/>
    <property type="match status" value="1"/>
</dbReference>
<dbReference type="OMA" id="WISQIRI"/>
<feature type="compositionally biased region" description="Pro residues" evidence="7">
    <location>
        <begin position="247"/>
        <end position="259"/>
    </location>
</feature>
<dbReference type="AlphaFoldDB" id="S9X079"/>
<accession>S9X079</accession>
<dbReference type="EMBL" id="KE546993">
    <property type="protein sequence ID" value="EPY50342.1"/>
    <property type="molecule type" value="Genomic_DNA"/>
</dbReference>
<proteinExistence type="predicted"/>
<dbReference type="GO" id="GO:0043328">
    <property type="term" value="P:protein transport to vacuole involved in ubiquitin-dependent protein catabolic process via the multivesicular body sorting pathway"/>
    <property type="evidence" value="ECO:0007669"/>
    <property type="project" value="EnsemblFungi"/>
</dbReference>
<dbReference type="HOGENOM" id="CLU_607150_0_0_1"/>
<comment type="subcellular location">
    <subcellularLocation>
        <location evidence="1">Endosome</location>
    </subcellularLocation>
</comment>
<evidence type="ECO:0000256" key="2">
    <source>
        <dbReference type="ARBA" id="ARBA00022448"/>
    </source>
</evidence>
<evidence type="ECO:0000256" key="5">
    <source>
        <dbReference type="PROSITE-ProRule" id="PRU00644"/>
    </source>
</evidence>
<keyword evidence="4 5" id="KW-0653">Protein transport</keyword>
<dbReference type="RefSeq" id="XP_013024828.1">
    <property type="nucleotide sequence ID" value="XM_013169374.1"/>
</dbReference>
<dbReference type="Proteomes" id="UP000015464">
    <property type="component" value="Unassembled WGS sequence"/>
</dbReference>
<dbReference type="SUPFAM" id="SSF140111">
    <property type="entry name" value="Endosomal sorting complex assembly domain"/>
    <property type="match status" value="1"/>
</dbReference>
<evidence type="ECO:0000256" key="4">
    <source>
        <dbReference type="ARBA" id="ARBA00022927"/>
    </source>
</evidence>
<gene>
    <name evidence="9" type="ORF">SPOG_01102</name>
</gene>
<dbReference type="GO" id="GO:0006897">
    <property type="term" value="P:endocytosis"/>
    <property type="evidence" value="ECO:0007669"/>
    <property type="project" value="EnsemblFungi"/>
</dbReference>
<name>S9X079_SCHCR</name>
<keyword evidence="2 5" id="KW-0813">Transport</keyword>
<evidence type="ECO:0000256" key="1">
    <source>
        <dbReference type="ARBA" id="ARBA00004177"/>
    </source>
</evidence>
<organism evidence="9 10">
    <name type="scientific">Schizosaccharomyces cryophilus (strain OY26 / ATCC MYA-4695 / CBS 11777 / NBRC 106824 / NRRL Y48691)</name>
    <name type="common">Fission yeast</name>
    <dbReference type="NCBI Taxonomy" id="653667"/>
    <lineage>
        <taxon>Eukaryota</taxon>
        <taxon>Fungi</taxon>
        <taxon>Dikarya</taxon>
        <taxon>Ascomycota</taxon>
        <taxon>Taphrinomycotina</taxon>
        <taxon>Schizosaccharomycetes</taxon>
        <taxon>Schizosaccharomycetales</taxon>
        <taxon>Schizosaccharomycetaceae</taxon>
        <taxon>Schizosaccharomyces</taxon>
    </lineage>
</organism>
<dbReference type="GO" id="GO:0005768">
    <property type="term" value="C:endosome"/>
    <property type="evidence" value="ECO:0007669"/>
    <property type="project" value="UniProtKB-SubCell"/>
</dbReference>
<evidence type="ECO:0000313" key="10">
    <source>
        <dbReference type="Proteomes" id="UP000015464"/>
    </source>
</evidence>
<keyword evidence="10" id="KW-1185">Reference proteome</keyword>
<dbReference type="GO" id="GO:0120113">
    <property type="term" value="P:cytoplasm to vacuole targeting by the NVT pathway"/>
    <property type="evidence" value="ECO:0007669"/>
    <property type="project" value="EnsemblFungi"/>
</dbReference>